<accession>A0A7C9HTK7</accession>
<dbReference type="Proteomes" id="UP000483286">
    <property type="component" value="Unassembled WGS sequence"/>
</dbReference>
<sequence>MSSARRDAETLLGQVLNLDARLRSVVTGQPVPAPTPDAARQVVKIVQEPKAGRK</sequence>
<evidence type="ECO:0000313" key="2">
    <source>
        <dbReference type="Proteomes" id="UP000483286"/>
    </source>
</evidence>
<comment type="caution">
    <text evidence="1">The sequence shown here is derived from an EMBL/GenBank/DDBJ whole genome shotgun (WGS) entry which is preliminary data.</text>
</comment>
<dbReference type="RefSeq" id="WP_157460693.1">
    <property type="nucleotide sequence ID" value="NZ_WQLB01000031.1"/>
</dbReference>
<name>A0A7C9HTK7_9DEIO</name>
<keyword evidence="2" id="KW-1185">Reference proteome</keyword>
<reference evidence="1 2" key="1">
    <citation type="submission" date="2019-12" db="EMBL/GenBank/DDBJ databases">
        <title>Deinococcus sp. HMF7620 Genome sequencing and assembly.</title>
        <authorList>
            <person name="Kang H."/>
            <person name="Kim H."/>
            <person name="Joh K."/>
        </authorList>
    </citation>
    <scope>NUCLEOTIDE SEQUENCE [LARGE SCALE GENOMIC DNA]</scope>
    <source>
        <strain evidence="1 2">HMF7620</strain>
    </source>
</reference>
<evidence type="ECO:0000313" key="1">
    <source>
        <dbReference type="EMBL" id="MVN88633.1"/>
    </source>
</evidence>
<dbReference type="AlphaFoldDB" id="A0A7C9HTK7"/>
<organism evidence="1 2">
    <name type="scientific">Deinococcus arboris</name>
    <dbReference type="NCBI Taxonomy" id="2682977"/>
    <lineage>
        <taxon>Bacteria</taxon>
        <taxon>Thermotogati</taxon>
        <taxon>Deinococcota</taxon>
        <taxon>Deinococci</taxon>
        <taxon>Deinococcales</taxon>
        <taxon>Deinococcaceae</taxon>
        <taxon>Deinococcus</taxon>
    </lineage>
</organism>
<gene>
    <name evidence="1" type="ORF">GO986_18005</name>
</gene>
<protein>
    <submittedName>
        <fullName evidence="1">Uncharacterized protein</fullName>
    </submittedName>
</protein>
<dbReference type="EMBL" id="WQLB01000031">
    <property type="protein sequence ID" value="MVN88633.1"/>
    <property type="molecule type" value="Genomic_DNA"/>
</dbReference>
<proteinExistence type="predicted"/>